<keyword evidence="4" id="KW-1185">Reference proteome</keyword>
<evidence type="ECO:0000256" key="1">
    <source>
        <dbReference type="SAM" id="MobiDB-lite"/>
    </source>
</evidence>
<protein>
    <submittedName>
        <fullName evidence="3">Uncharacterized protein</fullName>
    </submittedName>
</protein>
<dbReference type="RefSeq" id="WP_166009034.1">
    <property type="nucleotide sequence ID" value="NZ_CP049888.1"/>
</dbReference>
<proteinExistence type="predicted"/>
<keyword evidence="2" id="KW-0472">Membrane</keyword>
<reference evidence="3 4" key="1">
    <citation type="submission" date="2020-03" db="EMBL/GenBank/DDBJ databases">
        <title>Weissella sp. nov., isolated from Cybister lewisianus.</title>
        <authorList>
            <person name="Hyun D.-W."/>
            <person name="Bae J.-W."/>
        </authorList>
    </citation>
    <scope>NUCLEOTIDE SEQUENCE [LARGE SCALE GENOMIC DNA]</scope>
    <source>
        <strain evidence="3 4">HDW19</strain>
    </source>
</reference>
<dbReference type="Proteomes" id="UP000500741">
    <property type="component" value="Chromosome"/>
</dbReference>
<dbReference type="AlphaFoldDB" id="A0A6G8AXY7"/>
<evidence type="ECO:0000256" key="2">
    <source>
        <dbReference type="SAM" id="Phobius"/>
    </source>
</evidence>
<keyword evidence="2" id="KW-0812">Transmembrane</keyword>
<name>A0A6G8AXY7_9LACO</name>
<dbReference type="KEGG" id="wco:G7084_00450"/>
<evidence type="ECO:0000313" key="3">
    <source>
        <dbReference type="EMBL" id="QIL49928.1"/>
    </source>
</evidence>
<feature type="region of interest" description="Disordered" evidence="1">
    <location>
        <begin position="41"/>
        <end position="65"/>
    </location>
</feature>
<accession>A0A6G8AXY7</accession>
<evidence type="ECO:0000313" key="4">
    <source>
        <dbReference type="Proteomes" id="UP000500741"/>
    </source>
</evidence>
<sequence>MEKWNKMSAKVKSGVVTGIILGIAIIIGLYAVSMSSNNDTTDSFESSSSVSSSSSETSSQYKEGRDYTIKRSNKGVISDKQLQEALDNFGDQLETSQHKLDLNMPDMVEITFYYDSTNNRIIVHNVNDKDDMSLVTYSFDTKKEDPSGVTEYPRAVEGMPVVWSFKNNLLKTNE</sequence>
<organism evidence="3 4">
    <name type="scientific">Weissella coleopterorum</name>
    <dbReference type="NCBI Taxonomy" id="2714949"/>
    <lineage>
        <taxon>Bacteria</taxon>
        <taxon>Bacillati</taxon>
        <taxon>Bacillota</taxon>
        <taxon>Bacilli</taxon>
        <taxon>Lactobacillales</taxon>
        <taxon>Lactobacillaceae</taxon>
        <taxon>Weissella</taxon>
    </lineage>
</organism>
<feature type="compositionally biased region" description="Low complexity" evidence="1">
    <location>
        <begin position="41"/>
        <end position="59"/>
    </location>
</feature>
<keyword evidence="2" id="KW-1133">Transmembrane helix</keyword>
<dbReference type="EMBL" id="CP049888">
    <property type="protein sequence ID" value="QIL49928.1"/>
    <property type="molecule type" value="Genomic_DNA"/>
</dbReference>
<feature type="transmembrane region" description="Helical" evidence="2">
    <location>
        <begin position="12"/>
        <end position="32"/>
    </location>
</feature>
<gene>
    <name evidence="3" type="ORF">G7084_00450</name>
</gene>